<dbReference type="GO" id="GO:0008610">
    <property type="term" value="P:lipid biosynthetic process"/>
    <property type="evidence" value="ECO:0007669"/>
    <property type="project" value="UniProtKB-ARBA"/>
</dbReference>
<dbReference type="FunFam" id="3.30.559.10:FF:000012">
    <property type="entry name" value="Non-ribosomal peptide synthetase"/>
    <property type="match status" value="1"/>
</dbReference>
<dbReference type="AlphaFoldDB" id="A0A5C4R0K2"/>
<keyword evidence="6" id="KW-1185">Reference proteome</keyword>
<dbReference type="InterPro" id="IPR000873">
    <property type="entry name" value="AMP-dep_synth/lig_dom"/>
</dbReference>
<name>A0A5C4R0K2_9ACTN</name>
<evidence type="ECO:0000313" key="5">
    <source>
        <dbReference type="EMBL" id="TNH31842.1"/>
    </source>
</evidence>
<dbReference type="SMART" id="SM00823">
    <property type="entry name" value="PKS_PP"/>
    <property type="match status" value="1"/>
</dbReference>
<evidence type="ECO:0000313" key="6">
    <source>
        <dbReference type="Proteomes" id="UP000306145"/>
    </source>
</evidence>
<dbReference type="InterPro" id="IPR020806">
    <property type="entry name" value="PKS_PP-bd"/>
</dbReference>
<dbReference type="OrthoDB" id="2472181at2"/>
<comment type="caution">
    <text evidence="5">The sequence shown here is derived from an EMBL/GenBank/DDBJ whole genome shotgun (WGS) entry which is preliminary data.</text>
</comment>
<dbReference type="Pfam" id="PF00501">
    <property type="entry name" value="AMP-binding"/>
    <property type="match status" value="1"/>
</dbReference>
<dbReference type="GO" id="GO:0031177">
    <property type="term" value="F:phosphopantetheine binding"/>
    <property type="evidence" value="ECO:0007669"/>
    <property type="project" value="InterPro"/>
</dbReference>
<comment type="cofactor">
    <cofactor evidence="1">
        <name>pantetheine 4'-phosphate</name>
        <dbReference type="ChEBI" id="CHEBI:47942"/>
    </cofactor>
</comment>
<dbReference type="PANTHER" id="PTHR45527">
    <property type="entry name" value="NONRIBOSOMAL PEPTIDE SYNTHETASE"/>
    <property type="match status" value="1"/>
</dbReference>
<keyword evidence="3" id="KW-0597">Phosphoprotein</keyword>
<evidence type="ECO:0000256" key="1">
    <source>
        <dbReference type="ARBA" id="ARBA00001957"/>
    </source>
</evidence>
<feature type="domain" description="Carrier" evidence="4">
    <location>
        <begin position="8"/>
        <end position="83"/>
    </location>
</feature>
<dbReference type="GO" id="GO:0043041">
    <property type="term" value="P:amino acid activation for nonribosomal peptide biosynthetic process"/>
    <property type="evidence" value="ECO:0007669"/>
    <property type="project" value="TreeGrafter"/>
</dbReference>
<evidence type="ECO:0000259" key="4">
    <source>
        <dbReference type="PROSITE" id="PS50075"/>
    </source>
</evidence>
<dbReference type="CDD" id="cd19531">
    <property type="entry name" value="LCL_NRPS-like"/>
    <property type="match status" value="1"/>
</dbReference>
<sequence>PNNTTHTPPKNDTEKIIHHIWTTILNNPHISTTDNFFHLGGHSLLATQVTTRIRQEFDTPLPLRTIFENPTITQLAKAVQQHGKQAVVPLAPSTETPDLSFAQRRLWFLEQLKPNSTLYVVQSMWQVSGSLDQTILERALTEIVRRHQVLRTTYRDDAGTPVAVVHADGDVRVSVVDASREPVPEASRQAIELAHREAQLGFDLAAGPLLRVHLVRAAGDVSFLLFTMHHLVVDGWSMTVLWRELSALYDAFSAGRPTPLPPLTVQYSDFASWQRKWLATPEAADLLGSLREQLDGAPPALDLPADHPRPSIASGHGGREIVVVPADLTESLRRLGLAQNATLYMTLLACFDILLSRYARTRDIVTGSPLGGRPFPELDDLFGFFVNSVPVRVRWSGDPTFRQLLAVVREATLAAYTTGDVPFDRLVEKLVPDRDLSRNPIFQVWFDLDSVSEADHPSGLRVTETELDPGNTRFDLELLLAERDGRVEGTLGYSSDLFTADTARRLVRHFMNVLANVAANPDQTVLAVRLFDEDEARALLHGPRPRTTLVPRQDIVDRLTNVAEATPDAVALVRGQDRLTYRELQERANRCAHLLRAAGVTAEVVVGVCGPADLNTSTLLLAILKAGGTYLPLDPTHPDERLRHMLHKAGTHLVVTHNDTQAHRLATLHPNVTTWQQLTTDLHHQPTTAPP</sequence>
<organism evidence="5 6">
    <name type="scientific">Micromonospora orduensis</name>
    <dbReference type="NCBI Taxonomy" id="1420891"/>
    <lineage>
        <taxon>Bacteria</taxon>
        <taxon>Bacillati</taxon>
        <taxon>Actinomycetota</taxon>
        <taxon>Actinomycetes</taxon>
        <taxon>Micromonosporales</taxon>
        <taxon>Micromonosporaceae</taxon>
        <taxon>Micromonospora</taxon>
    </lineage>
</organism>
<keyword evidence="2" id="KW-0596">Phosphopantetheine</keyword>
<gene>
    <name evidence="5" type="ORF">FHG89_00135</name>
</gene>
<dbReference type="Pfam" id="PF00550">
    <property type="entry name" value="PP-binding"/>
    <property type="match status" value="1"/>
</dbReference>
<dbReference type="GO" id="GO:0009239">
    <property type="term" value="P:enterobactin biosynthetic process"/>
    <property type="evidence" value="ECO:0007669"/>
    <property type="project" value="TreeGrafter"/>
</dbReference>
<dbReference type="Gene3D" id="3.30.559.10">
    <property type="entry name" value="Chloramphenicol acetyltransferase-like domain"/>
    <property type="match status" value="1"/>
</dbReference>
<dbReference type="GO" id="GO:0009366">
    <property type="term" value="C:enterobactin synthetase complex"/>
    <property type="evidence" value="ECO:0007669"/>
    <property type="project" value="TreeGrafter"/>
</dbReference>
<dbReference type="PROSITE" id="PS50075">
    <property type="entry name" value="CARRIER"/>
    <property type="match status" value="1"/>
</dbReference>
<dbReference type="InterPro" id="IPR009081">
    <property type="entry name" value="PP-bd_ACP"/>
</dbReference>
<dbReference type="InterPro" id="IPR001242">
    <property type="entry name" value="Condensation_dom"/>
</dbReference>
<dbReference type="Pfam" id="PF00668">
    <property type="entry name" value="Condensation"/>
    <property type="match status" value="1"/>
</dbReference>
<feature type="non-terminal residue" evidence="5">
    <location>
        <position position="691"/>
    </location>
</feature>
<proteinExistence type="predicted"/>
<accession>A0A5C4R0K2</accession>
<dbReference type="Proteomes" id="UP000306145">
    <property type="component" value="Unassembled WGS sequence"/>
</dbReference>
<dbReference type="RefSeq" id="WP_139581815.1">
    <property type="nucleotide sequence ID" value="NZ_VDFY01000021.1"/>
</dbReference>
<dbReference type="InterPro" id="IPR006162">
    <property type="entry name" value="Ppantetheine_attach_site"/>
</dbReference>
<reference evidence="5 6" key="1">
    <citation type="submission" date="2019-06" db="EMBL/GenBank/DDBJ databases">
        <title>Micromonospora ordensis sp. nov., isolated from deep marine sediment.</title>
        <authorList>
            <person name="Veyisoglu A."/>
            <person name="Carro L."/>
            <person name="Klenk H.-P."/>
            <person name="Sahin N."/>
        </authorList>
    </citation>
    <scope>NUCLEOTIDE SEQUENCE [LARGE SCALE GENOMIC DNA]</scope>
    <source>
        <strain evidence="5 6">S2509</strain>
    </source>
</reference>
<evidence type="ECO:0000256" key="3">
    <source>
        <dbReference type="ARBA" id="ARBA00022553"/>
    </source>
</evidence>
<dbReference type="InterPro" id="IPR036736">
    <property type="entry name" value="ACP-like_sf"/>
</dbReference>
<dbReference type="GO" id="GO:0005829">
    <property type="term" value="C:cytosol"/>
    <property type="evidence" value="ECO:0007669"/>
    <property type="project" value="TreeGrafter"/>
</dbReference>
<dbReference type="PROSITE" id="PS00012">
    <property type="entry name" value="PHOSPHOPANTETHEINE"/>
    <property type="match status" value="1"/>
</dbReference>
<dbReference type="SUPFAM" id="SSF47336">
    <property type="entry name" value="ACP-like"/>
    <property type="match status" value="1"/>
</dbReference>
<dbReference type="InterPro" id="IPR023213">
    <property type="entry name" value="CAT-like_dom_sf"/>
</dbReference>
<protein>
    <submittedName>
        <fullName evidence="5">AMP-binding protein</fullName>
    </submittedName>
</protein>
<dbReference type="Gene3D" id="1.10.1200.10">
    <property type="entry name" value="ACP-like"/>
    <property type="match status" value="1"/>
</dbReference>
<dbReference type="Gene3D" id="3.40.50.980">
    <property type="match status" value="2"/>
</dbReference>
<dbReference type="EMBL" id="VDFY01000021">
    <property type="protein sequence ID" value="TNH31842.1"/>
    <property type="molecule type" value="Genomic_DNA"/>
</dbReference>
<feature type="non-terminal residue" evidence="5">
    <location>
        <position position="1"/>
    </location>
</feature>
<evidence type="ECO:0000256" key="2">
    <source>
        <dbReference type="ARBA" id="ARBA00022450"/>
    </source>
</evidence>
<dbReference type="SUPFAM" id="SSF56801">
    <property type="entry name" value="Acetyl-CoA synthetase-like"/>
    <property type="match status" value="1"/>
</dbReference>
<dbReference type="Gene3D" id="3.30.559.30">
    <property type="entry name" value="Nonribosomal peptide synthetase, condensation domain"/>
    <property type="match status" value="1"/>
</dbReference>
<dbReference type="SUPFAM" id="SSF52777">
    <property type="entry name" value="CoA-dependent acyltransferases"/>
    <property type="match status" value="2"/>
</dbReference>
<dbReference type="PANTHER" id="PTHR45527:SF1">
    <property type="entry name" value="FATTY ACID SYNTHASE"/>
    <property type="match status" value="1"/>
</dbReference>
<dbReference type="GO" id="GO:0047527">
    <property type="term" value="F:2,3-dihydroxybenzoate-serine ligase activity"/>
    <property type="evidence" value="ECO:0007669"/>
    <property type="project" value="TreeGrafter"/>
</dbReference>
<dbReference type="FunFam" id="1.10.1200.10:FF:000005">
    <property type="entry name" value="Nonribosomal peptide synthetase 1"/>
    <property type="match status" value="1"/>
</dbReference>